<feature type="region of interest" description="Disordered" evidence="1">
    <location>
        <begin position="729"/>
        <end position="766"/>
    </location>
</feature>
<dbReference type="AlphaFoldDB" id="A0A3R6WAU7"/>
<proteinExistence type="predicted"/>
<sequence length="1009" mass="111999">MKKTTLVSSSIIAASLFGAALIAPPMNVNPLQPQVVQADTQDDLIYDQALAKLKTLFNTKRHYGIPDKINDFGINADAMYGIMTDSGDNSGQLLDPSAKGSLVGINGKYTINGMGKHVKNFDLSIQLSDDEVEAIKKHGLKYSFKLLVNQGSTSVFQYPGSPTSNYSNAYGDLNYGQSGSVQLVYDFEDNNGPVSQLDNSSIELTLDPDIDLILPNSEDGKPKQIEAGKKFSDYKLSGDLKTGSNINVKKELGISFKLKDDSYDYSLLTDKAIYNTNVKDVILSLNSINEYDPSNKKDIPTTGDTFESGKTYRQKVTINLYGLTSGRGQFEPMMDNFKINGQVYHDKSSYTYSYYRYFMVPAPQRAMTINISPDNSKPNMGDSISDITTIASIGLAQAIDSKPLDMSNVDDKITDPDGTSVSEKDTFNKEGKYTQTISINLEKLYGQDWESAYDSKKLIINGPGKINQSTSSYVYNRVFDIKKPTPPAKNTVVLNFGVTNIENIPYGTPVSQYNKLDSLQSDPGNHYKVNDINTTSIISDDSRPMNNQDILIGGDYTQSYNIDLKKLLGPVYNQFQSGALILKINGKQIDESKTTYTISRKLSTSYPKFDDPIELDNYSIEPDVEKAKRDINSKMEDQITLSNVASSISNQIDYQNGEIVTDADKKPISSGTLKSGNYDWAVKINLKGMFGDKYNDITDKIKINGNSLVKDNIDKDGIYTYYKQFTVSSSNSGQNPAPTPPPAPTPSPNPVPQPAPSQPSEQPVNTNQETDIAGIVRVVSDYAHVYNSQGQLVNDRILSLNSAWKTDRKRILNVNGEIYYRVSTDEYVKNSQVVFDYDYQYDSLQKSTTITTLNTPRVVRVVIPNYISLWSKSDDNQHMSKIGDRNLAYNSEWKIDQIAVVDGVTFYRVSSNEWVKAVQVILVDVNGLLTGDLKVSNLPSSLNIKVTAPGYINLWSKLSDNLHLEELVGQSVPTNSIFKTDQTAVIDGITFYRISTNEWIQDNCVTIIN</sequence>
<comment type="caution">
    <text evidence="4">The sequence shown here is derived from an EMBL/GenBank/DDBJ whole genome shotgun (WGS) entry which is preliminary data.</text>
</comment>
<dbReference type="Proteomes" id="UP000284109">
    <property type="component" value="Unassembled WGS sequence"/>
</dbReference>
<dbReference type="RefSeq" id="WP_118900961.1">
    <property type="nucleotide sequence ID" value="NZ_QOCR01000002.1"/>
</dbReference>
<accession>A0A3R6WAU7</accession>
<feature type="chain" id="PRO_5039055120" description="S-layer protein C-terminal domain-containing protein" evidence="2">
    <location>
        <begin position="20"/>
        <end position="1009"/>
    </location>
</feature>
<feature type="signal peptide" evidence="2">
    <location>
        <begin position="1"/>
        <end position="19"/>
    </location>
</feature>
<dbReference type="OrthoDB" id="2255372at2"/>
<dbReference type="InterPro" id="IPR024968">
    <property type="entry name" value="SlpA_C_lactobacillus"/>
</dbReference>
<organism evidence="4 5">
    <name type="scientific">Bombilactobacillus bombi</name>
    <dbReference type="NCBI Taxonomy" id="1303590"/>
    <lineage>
        <taxon>Bacteria</taxon>
        <taxon>Bacillati</taxon>
        <taxon>Bacillota</taxon>
        <taxon>Bacilli</taxon>
        <taxon>Lactobacillales</taxon>
        <taxon>Lactobacillaceae</taxon>
        <taxon>Bombilactobacillus</taxon>
    </lineage>
</organism>
<feature type="compositionally biased region" description="Pro residues" evidence="1">
    <location>
        <begin position="737"/>
        <end position="757"/>
    </location>
</feature>
<keyword evidence="2" id="KW-0732">Signal</keyword>
<name>A0A3R6WAU7_9LACO</name>
<reference evidence="4 5" key="1">
    <citation type="submission" date="2018-07" db="EMBL/GenBank/DDBJ databases">
        <title>Genome sequences of six Lactobacillus spp. isolated from bumble bee guts.</title>
        <authorList>
            <person name="Motta E.V.S."/>
            <person name="Moran N.A."/>
        </authorList>
    </citation>
    <scope>NUCLEOTIDE SEQUENCE [LARGE SCALE GENOMIC DNA]</scope>
    <source>
        <strain evidence="4 5">BI-1.1</strain>
    </source>
</reference>
<evidence type="ECO:0000259" key="3">
    <source>
        <dbReference type="Pfam" id="PF03217"/>
    </source>
</evidence>
<dbReference type="Pfam" id="PF03217">
    <property type="entry name" value="SlpA"/>
    <property type="match status" value="1"/>
</dbReference>
<feature type="domain" description="S-layer protein C-terminal" evidence="3">
    <location>
        <begin position="770"/>
        <end position="830"/>
    </location>
</feature>
<protein>
    <recommendedName>
        <fullName evidence="3">S-layer protein C-terminal domain-containing protein</fullName>
    </recommendedName>
</protein>
<gene>
    <name evidence="4" type="ORF">DS831_04925</name>
</gene>
<evidence type="ECO:0000313" key="5">
    <source>
        <dbReference type="Proteomes" id="UP000284109"/>
    </source>
</evidence>
<dbReference type="EMBL" id="QOCR01000002">
    <property type="protein sequence ID" value="RHW51368.1"/>
    <property type="molecule type" value="Genomic_DNA"/>
</dbReference>
<evidence type="ECO:0000313" key="4">
    <source>
        <dbReference type="EMBL" id="RHW51368.1"/>
    </source>
</evidence>
<evidence type="ECO:0000256" key="1">
    <source>
        <dbReference type="SAM" id="MobiDB-lite"/>
    </source>
</evidence>
<keyword evidence="5" id="KW-1185">Reference proteome</keyword>
<evidence type="ECO:0000256" key="2">
    <source>
        <dbReference type="SAM" id="SignalP"/>
    </source>
</evidence>